<dbReference type="SMART" id="SM01005">
    <property type="entry name" value="Ala_racemase_C"/>
    <property type="match status" value="1"/>
</dbReference>
<comment type="catalytic activity">
    <reaction evidence="1 7">
        <text>L-alanine = D-alanine</text>
        <dbReference type="Rhea" id="RHEA:20249"/>
        <dbReference type="ChEBI" id="CHEBI:57416"/>
        <dbReference type="ChEBI" id="CHEBI:57972"/>
        <dbReference type="EC" id="5.1.1.1"/>
    </reaction>
</comment>
<dbReference type="PRINTS" id="PR00992">
    <property type="entry name" value="ALARACEMASE"/>
</dbReference>
<protein>
    <recommendedName>
        <fullName evidence="4 7">Alanine racemase</fullName>
        <ecNumber evidence="4 7">5.1.1.1</ecNumber>
    </recommendedName>
</protein>
<evidence type="ECO:0000256" key="1">
    <source>
        <dbReference type="ARBA" id="ARBA00000316"/>
    </source>
</evidence>
<evidence type="ECO:0000259" key="10">
    <source>
        <dbReference type="SMART" id="SM01005"/>
    </source>
</evidence>
<dbReference type="Proteomes" id="UP000463138">
    <property type="component" value="Unassembled WGS sequence"/>
</dbReference>
<dbReference type="HAMAP" id="MF_01201">
    <property type="entry name" value="Ala_racemase"/>
    <property type="match status" value="1"/>
</dbReference>
<feature type="active site" description="Proton acceptor; specific for L-alanine" evidence="7">
    <location>
        <position position="253"/>
    </location>
</feature>
<dbReference type="Gene3D" id="3.20.20.10">
    <property type="entry name" value="Alanine racemase"/>
    <property type="match status" value="1"/>
</dbReference>
<reference evidence="11 12" key="1">
    <citation type="submission" date="2018-07" db="EMBL/GenBank/DDBJ databases">
        <title>Pseudomonas laoshanensis sp. nov., isolated from soil.</title>
        <authorList>
            <person name="Sun J."/>
            <person name="Yu L."/>
            <person name="Wang M."/>
            <person name="Zhang C."/>
        </authorList>
    </citation>
    <scope>NUCLEOTIDE SEQUENCE [LARGE SCALE GENOMIC DNA]</scope>
    <source>
        <strain evidence="11 12">Y22</strain>
    </source>
</reference>
<feature type="binding site" evidence="7 9">
    <location>
        <position position="301"/>
    </location>
    <ligand>
        <name>substrate</name>
    </ligand>
</feature>
<dbReference type="UniPathway" id="UPA00042">
    <property type="reaction ID" value="UER00497"/>
</dbReference>
<sequence length="363" mass="39836">MRPAHALIDLDALRHNYRFAKSLSKSRAFAVVKANAYGHGAVECAQALADDADAFAVACIEEALQLRAAGIRQPILLLEGWFEASELPLIVEHQLWSVVHHHGQVQELLAAQLGTPLHIWLKLDSGMHRVGFSPAEYAGLWQQLERSQNVASLASMTHFSRADEPETGRTEEQLATFQRVTRDLKGPTSLCNSPGVLAWPQAHGDWLRPGIMLYGATPFEFEQEHAARLKPVMQLQSKVIAVRELPAGEPIGYGSRFITQRPTRVGVVAMGYADGYPRHATDGTPVLVDGQRSQIIGRVSMDMLTLDLTDLPQSGLGSNVRLWGEGLNASEVASHAGTIAYQLFCNLNRVPRRFISSTSSFST</sequence>
<dbReference type="GO" id="GO:0030170">
    <property type="term" value="F:pyridoxal phosphate binding"/>
    <property type="evidence" value="ECO:0007669"/>
    <property type="project" value="UniProtKB-UniRule"/>
</dbReference>
<gene>
    <name evidence="11" type="primary">alr</name>
    <name evidence="11" type="ORF">DT594_12740</name>
</gene>
<evidence type="ECO:0000256" key="5">
    <source>
        <dbReference type="ARBA" id="ARBA00022898"/>
    </source>
</evidence>
<dbReference type="GO" id="GO:0005829">
    <property type="term" value="C:cytosol"/>
    <property type="evidence" value="ECO:0007669"/>
    <property type="project" value="TreeGrafter"/>
</dbReference>
<dbReference type="FunFam" id="3.20.20.10:FF:000002">
    <property type="entry name" value="Alanine racemase"/>
    <property type="match status" value="1"/>
</dbReference>
<dbReference type="InterPro" id="IPR029066">
    <property type="entry name" value="PLP-binding_barrel"/>
</dbReference>
<dbReference type="InterPro" id="IPR001608">
    <property type="entry name" value="Ala_racemase_N"/>
</dbReference>
<name>A0A7V7KVR0_9GAMM</name>
<dbReference type="GO" id="GO:0008784">
    <property type="term" value="F:alanine racemase activity"/>
    <property type="evidence" value="ECO:0007669"/>
    <property type="project" value="UniProtKB-UniRule"/>
</dbReference>
<feature type="modified residue" description="N6-(pyridoxal phosphate)lysine" evidence="7 8">
    <location>
        <position position="33"/>
    </location>
</feature>
<evidence type="ECO:0000313" key="11">
    <source>
        <dbReference type="EMBL" id="KAA0694169.1"/>
    </source>
</evidence>
<dbReference type="GO" id="GO:0030632">
    <property type="term" value="P:D-alanine biosynthetic process"/>
    <property type="evidence" value="ECO:0007669"/>
    <property type="project" value="UniProtKB-UniRule"/>
</dbReference>
<dbReference type="Gene3D" id="2.40.37.10">
    <property type="entry name" value="Lyase, Ornithine Decarboxylase, Chain A, domain 1"/>
    <property type="match status" value="1"/>
</dbReference>
<dbReference type="NCBIfam" id="TIGR00492">
    <property type="entry name" value="alr"/>
    <property type="match status" value="1"/>
</dbReference>
<dbReference type="PROSITE" id="PS00395">
    <property type="entry name" value="ALANINE_RACEMASE"/>
    <property type="match status" value="1"/>
</dbReference>
<comment type="function">
    <text evidence="7">Catalyzes the interconversion of L-alanine and D-alanine. May also act on other amino acids.</text>
</comment>
<evidence type="ECO:0000256" key="3">
    <source>
        <dbReference type="ARBA" id="ARBA00007880"/>
    </source>
</evidence>
<dbReference type="OrthoDB" id="9813814at2"/>
<feature type="active site" description="Proton acceptor; specific for D-alanine" evidence="7">
    <location>
        <position position="33"/>
    </location>
</feature>
<dbReference type="EMBL" id="QOVF01000003">
    <property type="protein sequence ID" value="KAA0694169.1"/>
    <property type="molecule type" value="Genomic_DNA"/>
</dbReference>
<dbReference type="SUPFAM" id="SSF51419">
    <property type="entry name" value="PLP-binding barrel"/>
    <property type="match status" value="1"/>
</dbReference>
<dbReference type="InterPro" id="IPR020622">
    <property type="entry name" value="Ala_racemase_pyridoxalP-BS"/>
</dbReference>
<comment type="caution">
    <text evidence="11">The sequence shown here is derived from an EMBL/GenBank/DDBJ whole genome shotgun (WGS) entry which is preliminary data.</text>
</comment>
<evidence type="ECO:0000256" key="7">
    <source>
        <dbReference type="HAMAP-Rule" id="MF_01201"/>
    </source>
</evidence>
<dbReference type="RefSeq" id="WP_149333004.1">
    <property type="nucleotide sequence ID" value="NZ_QOVF01000003.1"/>
</dbReference>
<comment type="pathway">
    <text evidence="7">Amino-acid biosynthesis; D-alanine biosynthesis; D-alanine from L-alanine: step 1/1.</text>
</comment>
<dbReference type="InterPro" id="IPR000821">
    <property type="entry name" value="Ala_racemase"/>
</dbReference>
<accession>A0A7V7KVR0</accession>
<feature type="domain" description="Alanine racemase C-terminal" evidence="10">
    <location>
        <begin position="232"/>
        <end position="355"/>
    </location>
</feature>
<dbReference type="InterPro" id="IPR009006">
    <property type="entry name" value="Ala_racemase/Decarboxylase_C"/>
</dbReference>
<dbReference type="AlphaFoldDB" id="A0A7V7KVR0"/>
<evidence type="ECO:0000256" key="4">
    <source>
        <dbReference type="ARBA" id="ARBA00013089"/>
    </source>
</evidence>
<feature type="binding site" evidence="7 9">
    <location>
        <position position="129"/>
    </location>
    <ligand>
        <name>substrate</name>
    </ligand>
</feature>
<evidence type="ECO:0000256" key="9">
    <source>
        <dbReference type="PIRSR" id="PIRSR600821-52"/>
    </source>
</evidence>
<evidence type="ECO:0000256" key="2">
    <source>
        <dbReference type="ARBA" id="ARBA00001933"/>
    </source>
</evidence>
<dbReference type="EC" id="5.1.1.1" evidence="4 7"/>
<dbReference type="FunFam" id="2.40.37.10:FF:000002">
    <property type="entry name" value="Alanine racemase"/>
    <property type="match status" value="1"/>
</dbReference>
<comment type="similarity">
    <text evidence="3 7">Belongs to the alanine racemase family.</text>
</comment>
<dbReference type="PANTHER" id="PTHR30511:SF0">
    <property type="entry name" value="ALANINE RACEMASE, CATABOLIC-RELATED"/>
    <property type="match status" value="1"/>
</dbReference>
<keyword evidence="5 7" id="KW-0663">Pyridoxal phosphate</keyword>
<comment type="cofactor">
    <cofactor evidence="2 7 8">
        <name>pyridoxal 5'-phosphate</name>
        <dbReference type="ChEBI" id="CHEBI:597326"/>
    </cofactor>
</comment>
<dbReference type="SUPFAM" id="SSF50621">
    <property type="entry name" value="Alanine racemase C-terminal domain-like"/>
    <property type="match status" value="1"/>
</dbReference>
<evidence type="ECO:0000256" key="8">
    <source>
        <dbReference type="PIRSR" id="PIRSR600821-50"/>
    </source>
</evidence>
<keyword evidence="6 7" id="KW-0413">Isomerase</keyword>
<keyword evidence="12" id="KW-1185">Reference proteome</keyword>
<dbReference type="CDD" id="cd06827">
    <property type="entry name" value="PLPDE_III_AR_proteobact"/>
    <property type="match status" value="1"/>
</dbReference>
<dbReference type="PANTHER" id="PTHR30511">
    <property type="entry name" value="ALANINE RACEMASE"/>
    <property type="match status" value="1"/>
</dbReference>
<evidence type="ECO:0000256" key="6">
    <source>
        <dbReference type="ARBA" id="ARBA00023235"/>
    </source>
</evidence>
<proteinExistence type="inferred from homology"/>
<dbReference type="Pfam" id="PF01168">
    <property type="entry name" value="Ala_racemase_N"/>
    <property type="match status" value="1"/>
</dbReference>
<dbReference type="InterPro" id="IPR011079">
    <property type="entry name" value="Ala_racemase_C"/>
</dbReference>
<organism evidence="11 12">
    <name type="scientific">Halopseudomonas laoshanensis</name>
    <dbReference type="NCBI Taxonomy" id="2268758"/>
    <lineage>
        <taxon>Bacteria</taxon>
        <taxon>Pseudomonadati</taxon>
        <taxon>Pseudomonadota</taxon>
        <taxon>Gammaproteobacteria</taxon>
        <taxon>Pseudomonadales</taxon>
        <taxon>Pseudomonadaceae</taxon>
        <taxon>Halopseudomonas</taxon>
    </lineage>
</organism>
<evidence type="ECO:0000313" key="12">
    <source>
        <dbReference type="Proteomes" id="UP000463138"/>
    </source>
</evidence>
<dbReference type="Pfam" id="PF00842">
    <property type="entry name" value="Ala_racemase_C"/>
    <property type="match status" value="1"/>
</dbReference>